<gene>
    <name evidence="1" type="ORF">V6N12_001291</name>
</gene>
<protein>
    <submittedName>
        <fullName evidence="1">Uncharacterized protein</fullName>
    </submittedName>
</protein>
<name>A0ABR2C6V6_9ROSI</name>
<organism evidence="1 2">
    <name type="scientific">Hibiscus sabdariffa</name>
    <name type="common">roselle</name>
    <dbReference type="NCBI Taxonomy" id="183260"/>
    <lineage>
        <taxon>Eukaryota</taxon>
        <taxon>Viridiplantae</taxon>
        <taxon>Streptophyta</taxon>
        <taxon>Embryophyta</taxon>
        <taxon>Tracheophyta</taxon>
        <taxon>Spermatophyta</taxon>
        <taxon>Magnoliopsida</taxon>
        <taxon>eudicotyledons</taxon>
        <taxon>Gunneridae</taxon>
        <taxon>Pentapetalae</taxon>
        <taxon>rosids</taxon>
        <taxon>malvids</taxon>
        <taxon>Malvales</taxon>
        <taxon>Malvaceae</taxon>
        <taxon>Malvoideae</taxon>
        <taxon>Hibiscus</taxon>
    </lineage>
</organism>
<evidence type="ECO:0000313" key="1">
    <source>
        <dbReference type="EMBL" id="KAK8515132.1"/>
    </source>
</evidence>
<sequence>MKLFLRSREGKCIGFISKGDAHNNKIEAPSKGESSTVASNTLFVVPRAAKLCSRGQLVQFLDPASFASI</sequence>
<proteinExistence type="predicted"/>
<dbReference type="EMBL" id="JBBPBM010000065">
    <property type="protein sequence ID" value="KAK8515132.1"/>
    <property type="molecule type" value="Genomic_DNA"/>
</dbReference>
<comment type="caution">
    <text evidence="1">The sequence shown here is derived from an EMBL/GenBank/DDBJ whole genome shotgun (WGS) entry which is preliminary data.</text>
</comment>
<reference evidence="1 2" key="1">
    <citation type="journal article" date="2024" name="G3 (Bethesda)">
        <title>Genome assembly of Hibiscus sabdariffa L. provides insights into metabolisms of medicinal natural products.</title>
        <authorList>
            <person name="Kim T."/>
        </authorList>
    </citation>
    <scope>NUCLEOTIDE SEQUENCE [LARGE SCALE GENOMIC DNA]</scope>
    <source>
        <strain evidence="1">TK-2024</strain>
        <tissue evidence="1">Old leaves</tissue>
    </source>
</reference>
<evidence type="ECO:0000313" key="2">
    <source>
        <dbReference type="Proteomes" id="UP001472677"/>
    </source>
</evidence>
<dbReference type="Proteomes" id="UP001472677">
    <property type="component" value="Unassembled WGS sequence"/>
</dbReference>
<accession>A0ABR2C6V6</accession>
<keyword evidence="2" id="KW-1185">Reference proteome</keyword>